<dbReference type="PROSITE" id="PS51257">
    <property type="entry name" value="PROKAR_LIPOPROTEIN"/>
    <property type="match status" value="1"/>
</dbReference>
<organism evidence="8 9">
    <name type="scientific">Paenibacillus mangrovi</name>
    <dbReference type="NCBI Taxonomy" id="2931978"/>
    <lineage>
        <taxon>Bacteria</taxon>
        <taxon>Bacillati</taxon>
        <taxon>Bacillota</taxon>
        <taxon>Bacilli</taxon>
        <taxon>Bacillales</taxon>
        <taxon>Paenibacillaceae</taxon>
        <taxon>Paenibacillus</taxon>
    </lineage>
</organism>
<dbReference type="Proteomes" id="UP001139347">
    <property type="component" value="Unassembled WGS sequence"/>
</dbReference>
<evidence type="ECO:0000313" key="9">
    <source>
        <dbReference type="Proteomes" id="UP001139347"/>
    </source>
</evidence>
<evidence type="ECO:0000256" key="1">
    <source>
        <dbReference type="ARBA" id="ARBA00022475"/>
    </source>
</evidence>
<keyword evidence="3" id="KW-0472">Membrane</keyword>
<dbReference type="InterPro" id="IPR006059">
    <property type="entry name" value="SBP"/>
</dbReference>
<dbReference type="InterPro" id="IPR050490">
    <property type="entry name" value="Bact_solute-bd_prot1"/>
</dbReference>
<dbReference type="AlphaFoldDB" id="A0A9X1WN43"/>
<evidence type="ECO:0000256" key="2">
    <source>
        <dbReference type="ARBA" id="ARBA00022729"/>
    </source>
</evidence>
<sequence>MNRRKVISTAMACFISVALLTTACSNSDNQAASSQSPAGGKNTPTTADAAGPLGKYETPIDVHAVRGINGSYKFPQGEDIGNNLWTRAYKDELGINLIYDWVADNSGGSDSAFSKKLNLMIASGELPDIVAVNAKQFKQLAENGQLADLTEVFEKYASPYTKDVAKQDGGMAMTSATIDGKLLGIPGFNGNITDANVLWIRSDWMKKLNLPDPENMQDVFNIMEAFATKDPNGDGGKGVVGLAANKNIYDGFADLESFFNAYHANPSGTWIKDASGQLTYGAIQPEMKPALAKLQELYKSGLIDKEFGAKDAAKEAELLGQNKLGITFGANSNPYYPFDDARKLNPNMDWKAYPIPSIDDKPARPSVGFPIGTYYVVNKNYKHPEVIVKMFNMNFEKFFGETGDWNTWGVTKDRLEAFKWPFVYGFPPNKDVPGRYEALKNAVASNDPSAMNGEQKADYDAYQAFMNGDQTFWSTVRQAGPENSSFAVLNHYKENDLLYTNEYRTSVQTQTMTLKWSTLLNLEKEMITKIIVGAPLDEFDKFVDNWKKSGGDQITKEVNEWAATQNK</sequence>
<evidence type="ECO:0000256" key="7">
    <source>
        <dbReference type="SAM" id="SignalP"/>
    </source>
</evidence>
<dbReference type="CDD" id="cd13580">
    <property type="entry name" value="PBP2_AlgQ_like_1"/>
    <property type="match status" value="1"/>
</dbReference>
<keyword evidence="1" id="KW-1003">Cell membrane</keyword>
<gene>
    <name evidence="8" type="ORF">MUG84_07260</name>
</gene>
<evidence type="ECO:0000313" key="8">
    <source>
        <dbReference type="EMBL" id="MCJ8011546.1"/>
    </source>
</evidence>
<dbReference type="PANTHER" id="PTHR43649:SF33">
    <property type="entry name" value="POLYGALACTURONAN_RHAMNOGALACTURONAN-BINDING PROTEIN YTCQ"/>
    <property type="match status" value="1"/>
</dbReference>
<proteinExistence type="predicted"/>
<keyword evidence="4" id="KW-0564">Palmitate</keyword>
<keyword evidence="5" id="KW-0449">Lipoprotein</keyword>
<evidence type="ECO:0000256" key="5">
    <source>
        <dbReference type="ARBA" id="ARBA00023288"/>
    </source>
</evidence>
<dbReference type="Pfam" id="PF01547">
    <property type="entry name" value="SBP_bac_1"/>
    <property type="match status" value="1"/>
</dbReference>
<dbReference type="PANTHER" id="PTHR43649">
    <property type="entry name" value="ARABINOSE-BINDING PROTEIN-RELATED"/>
    <property type="match status" value="1"/>
</dbReference>
<reference evidence="8" key="1">
    <citation type="submission" date="2022-04" db="EMBL/GenBank/DDBJ databases">
        <title>Paenibacillus mangrovi sp. nov., a novel endophytic bacterium isolated from bark of Kandelia candel.</title>
        <authorList>
            <person name="Tuo L."/>
        </authorList>
    </citation>
    <scope>NUCLEOTIDE SEQUENCE</scope>
    <source>
        <strain evidence="8">KQZ6P-2</strain>
    </source>
</reference>
<feature type="region of interest" description="Disordered" evidence="6">
    <location>
        <begin position="29"/>
        <end position="53"/>
    </location>
</feature>
<dbReference type="RefSeq" id="WP_244722564.1">
    <property type="nucleotide sequence ID" value="NZ_JALIRP010000002.1"/>
</dbReference>
<dbReference type="Gene3D" id="3.40.190.10">
    <property type="entry name" value="Periplasmic binding protein-like II"/>
    <property type="match status" value="3"/>
</dbReference>
<keyword evidence="2 7" id="KW-0732">Signal</keyword>
<accession>A0A9X1WN43</accession>
<protein>
    <submittedName>
        <fullName evidence="8">Extracellular solute-binding protein</fullName>
    </submittedName>
</protein>
<name>A0A9X1WN43_9BACL</name>
<evidence type="ECO:0000256" key="6">
    <source>
        <dbReference type="SAM" id="MobiDB-lite"/>
    </source>
</evidence>
<feature type="signal peptide" evidence="7">
    <location>
        <begin position="1"/>
        <end position="23"/>
    </location>
</feature>
<evidence type="ECO:0000256" key="4">
    <source>
        <dbReference type="ARBA" id="ARBA00023139"/>
    </source>
</evidence>
<feature type="chain" id="PRO_5040765271" evidence="7">
    <location>
        <begin position="24"/>
        <end position="567"/>
    </location>
</feature>
<keyword evidence="9" id="KW-1185">Reference proteome</keyword>
<dbReference type="EMBL" id="JALIRP010000002">
    <property type="protein sequence ID" value="MCJ8011546.1"/>
    <property type="molecule type" value="Genomic_DNA"/>
</dbReference>
<comment type="caution">
    <text evidence="8">The sequence shown here is derived from an EMBL/GenBank/DDBJ whole genome shotgun (WGS) entry which is preliminary data.</text>
</comment>
<evidence type="ECO:0000256" key="3">
    <source>
        <dbReference type="ARBA" id="ARBA00023136"/>
    </source>
</evidence>
<dbReference type="SUPFAM" id="SSF53850">
    <property type="entry name" value="Periplasmic binding protein-like II"/>
    <property type="match status" value="1"/>
</dbReference>